<keyword evidence="12" id="KW-1185">Reference proteome</keyword>
<dbReference type="SUPFAM" id="SSF49562">
    <property type="entry name" value="C2 domain (Calcium/lipid-binding domain, CaLB)"/>
    <property type="match status" value="3"/>
</dbReference>
<dbReference type="OMA" id="EWEANCN"/>
<comment type="similarity">
    <text evidence="3">Belongs to the unc-13 family.</text>
</comment>
<feature type="domain" description="MHD1" evidence="9">
    <location>
        <begin position="1061"/>
        <end position="1182"/>
    </location>
</feature>
<sequence>MSSFISADVAHAKWSSLRYATLDAASILIIVSSSTVDFHRSLKMERERRLVLLDCLMAIQHNQMQMKILMAKMQAILERKKERMCWVRHWITLRPHQGAYGNLMHLLRNEDVQGFRNFTRITPAMFAEMVTRLTPRLQKYDTWYRKALPVGLKVAITMRYLASGDSYHSLMYLFYVPHNTISLLVLDVCQAIYAEYGEETISNPSTPEGWKGIAQTFSDRWNFHHCLGALDGKHIRIKAPANCGSQFYNYKGYNSIVLLALVDGNYKFRWVEVRHTLKRASNAMVRPPSIHLIEVKITTEGEVETVLPITADEEMEFKEFYSAVLQTLLHPLGKVDGMKFNPLELVGHLQRIFHVPNASHSTLVKEEVNRRPDRFFLRVTVVEAKDIKGMDPNGMSDPYCILTHCNKAFSSPAQQRSSHHHSHNKGHARSDSFDQLLGYQSHQPMQHSNTLPLSSANSTGKFLSPQTSLPEATHHLSLNRNVQRNRSFNRKDRRRKSLEHLGLGVRLIQRLPNLTHNNSLEADSLYRTSVKSATLHPVWNETFDIELNRIDGELIITMWDLDEETSLWDACKSLEADHKLAGIKNIFRHMKHGINKCTDDFLGQVTIPLDKIEAATITEDWYRLQRGHAKVMSSQVTGKLHLKMHYLRMKSENPAETDERALSYYHQLVTAAQKHDAGKHIKNKDTPWDGRLSTLSHHVLNQFAVQSGISKLSQNIIYLSALLEFQLEFTRKLKEMEMASPDPIMQPSPVESGFDETDSISSPYTPTPNNNNHSNRSPQIGNLPEKMDPPKDDEVKQRSPSRSKFRLQRDSVFDHGDNFVPQLMGSDKLGGMVNDRLVREALYKIHAEMMAESAVTIYGSDPKGVATLFEKRPEWLRFETAIVENSISSYIYECLASLPDCESFFPPNNLIGLDNANKNCKLQLLQNLLSMRIWRDHKTPVHRLVMKLLESVVRNDTRKHILTDLDSIPLPEGSLKPGELVDLLARFAEVLSRFTSYCKSQNDYKNFFSRFDVDFFTTVTIEIDRQVSKYLQDIILKRLNQYQARYRRFPQNIAEASKAGLALYMSVKNLVAILKKNISKKDKLGLEECYVWFQVPLTYWLVTFQHETFSRVHKALELDTEVKLVHEVVKYSNSAVDVQACFAKVTQEWRSIGYENPNSRCMAITKLTDLICEGAKLYACKIHCILETNGFYKTSKDGQFDIKDKLCITLNNIEHVRGYLDNLPTLLEWEANCNQLAAHHQTAAAGKLTLSTLKRLTQRACHDIHYMSSLLERKIAYRLSQEVNKHLDKFVNPQKGHTSDECMEELLDYIDDNLGTLYKQLLPQIFPRLVQELWNALLTSIRSRIQEGRPPGYYKRLQQSLDSLEAYFQRPGIDLTSSKTRTDEYHAILEKLEPNTRSTFSLLALYYRDLALDMATPMAYLGHVSIKMAYHEVPGDMRSLSVKVCNAVDLPGVKRSGLSDPKIIVEICPETTFNKVLAFKTAVKYKEVNPVFNEVFQFGALPEEAFELDTVILSVTVVDHNTVVCDSFLGEAFIPLHQARPVTEKQTVDHCPAVMLALKRPRRHRGHVEILRSRSKWDKSAKQFITKRTWAIQQQRQRTDKKIVSRHNHNAFFPE</sequence>
<dbReference type="SMART" id="SM00239">
    <property type="entry name" value="C2"/>
    <property type="match status" value="2"/>
</dbReference>
<feature type="domain" description="C2" evidence="8">
    <location>
        <begin position="358"/>
        <end position="622"/>
    </location>
</feature>
<name>A0A7M7PBT9_STRPU</name>
<evidence type="ECO:0000256" key="3">
    <source>
        <dbReference type="ARBA" id="ARBA00005823"/>
    </source>
</evidence>
<dbReference type="EnsemblMetazoa" id="XM_030990973">
    <property type="protein sequence ID" value="XP_030846833"/>
    <property type="gene ID" value="LOC100893429"/>
</dbReference>
<feature type="compositionally biased region" description="Basic and acidic residues" evidence="7">
    <location>
        <begin position="785"/>
        <end position="797"/>
    </location>
</feature>
<evidence type="ECO:0000256" key="1">
    <source>
        <dbReference type="ARBA" id="ARBA00004496"/>
    </source>
</evidence>
<dbReference type="RefSeq" id="XP_030846833.1">
    <property type="nucleotide sequence ID" value="XM_030990973.1"/>
</dbReference>
<evidence type="ECO:0000256" key="4">
    <source>
        <dbReference type="ARBA" id="ARBA00022483"/>
    </source>
</evidence>
<feature type="region of interest" description="Disordered" evidence="7">
    <location>
        <begin position="740"/>
        <end position="807"/>
    </location>
</feature>
<feature type="region of interest" description="Disordered" evidence="7">
    <location>
        <begin position="411"/>
        <end position="430"/>
    </location>
</feature>
<dbReference type="Gene3D" id="1.10.357.50">
    <property type="match status" value="1"/>
</dbReference>
<dbReference type="InterPro" id="IPR035892">
    <property type="entry name" value="C2_domain_sf"/>
</dbReference>
<reference evidence="12" key="1">
    <citation type="submission" date="2015-02" db="EMBL/GenBank/DDBJ databases">
        <title>Genome sequencing for Strongylocentrotus purpuratus.</title>
        <authorList>
            <person name="Murali S."/>
            <person name="Liu Y."/>
            <person name="Vee V."/>
            <person name="English A."/>
            <person name="Wang M."/>
            <person name="Skinner E."/>
            <person name="Han Y."/>
            <person name="Muzny D.M."/>
            <person name="Worley K.C."/>
            <person name="Gibbs R.A."/>
        </authorList>
    </citation>
    <scope>NUCLEOTIDE SEQUENCE</scope>
</reference>
<evidence type="ECO:0000256" key="7">
    <source>
        <dbReference type="SAM" id="MobiDB-lite"/>
    </source>
</evidence>
<evidence type="ECO:0000313" key="12">
    <source>
        <dbReference type="Proteomes" id="UP000007110"/>
    </source>
</evidence>
<protein>
    <submittedName>
        <fullName evidence="11">Uncharacterized protein</fullName>
    </submittedName>
</protein>
<evidence type="ECO:0000256" key="5">
    <source>
        <dbReference type="ARBA" id="ARBA00022490"/>
    </source>
</evidence>
<feature type="compositionally biased region" description="Low complexity" evidence="7">
    <location>
        <begin position="759"/>
        <end position="778"/>
    </location>
</feature>
<dbReference type="PROSITE" id="PS51258">
    <property type="entry name" value="MHD1"/>
    <property type="match status" value="1"/>
</dbReference>
<evidence type="ECO:0000259" key="8">
    <source>
        <dbReference type="PROSITE" id="PS50004"/>
    </source>
</evidence>
<dbReference type="InterPro" id="IPR014772">
    <property type="entry name" value="Munc13_dom-2"/>
</dbReference>
<dbReference type="KEGG" id="spu:100893429"/>
<evidence type="ECO:0000259" key="9">
    <source>
        <dbReference type="PROSITE" id="PS51258"/>
    </source>
</evidence>
<evidence type="ECO:0000256" key="2">
    <source>
        <dbReference type="ARBA" id="ARBA00004603"/>
    </source>
</evidence>
<dbReference type="PROSITE" id="PS50004">
    <property type="entry name" value="C2"/>
    <property type="match status" value="2"/>
</dbReference>
<dbReference type="InterPro" id="IPR014770">
    <property type="entry name" value="Munc13_1"/>
</dbReference>
<comment type="subcellular location">
    <subcellularLocation>
        <location evidence="1">Cytoplasm</location>
    </subcellularLocation>
    <subcellularLocation>
        <location evidence="2">Late endosome</location>
    </subcellularLocation>
</comment>
<dbReference type="PANTHER" id="PTHR45999">
    <property type="entry name" value="UNC-13-4A, ISOFORM B"/>
    <property type="match status" value="1"/>
</dbReference>
<dbReference type="InParanoid" id="A0A7M7PBT9"/>
<dbReference type="GeneID" id="100893429"/>
<keyword evidence="4" id="KW-0268">Exocytosis</keyword>
<organism evidence="11 12">
    <name type="scientific">Strongylocentrotus purpuratus</name>
    <name type="common">Purple sea urchin</name>
    <dbReference type="NCBI Taxonomy" id="7668"/>
    <lineage>
        <taxon>Eukaryota</taxon>
        <taxon>Metazoa</taxon>
        <taxon>Echinodermata</taxon>
        <taxon>Eleutherozoa</taxon>
        <taxon>Echinozoa</taxon>
        <taxon>Echinoidea</taxon>
        <taxon>Euechinoidea</taxon>
        <taxon>Echinacea</taxon>
        <taxon>Camarodonta</taxon>
        <taxon>Echinidea</taxon>
        <taxon>Strongylocentrotidae</taxon>
        <taxon>Strongylocentrotus</taxon>
    </lineage>
</organism>
<dbReference type="Gene3D" id="2.60.40.150">
    <property type="entry name" value="C2 domain"/>
    <property type="match status" value="3"/>
</dbReference>
<accession>A0A7M7PBT9</accession>
<dbReference type="InterPro" id="IPR000008">
    <property type="entry name" value="C2_dom"/>
</dbReference>
<proteinExistence type="inferred from homology"/>
<dbReference type="Pfam" id="PF00168">
    <property type="entry name" value="C2"/>
    <property type="match status" value="3"/>
</dbReference>
<dbReference type="Proteomes" id="UP000007110">
    <property type="component" value="Unassembled WGS sequence"/>
</dbReference>
<feature type="region of interest" description="Disordered" evidence="7">
    <location>
        <begin position="444"/>
        <end position="495"/>
    </location>
</feature>
<dbReference type="PANTHER" id="PTHR45999:SF4">
    <property type="entry name" value="UNC-13-4A, ISOFORM B"/>
    <property type="match status" value="1"/>
</dbReference>
<dbReference type="GO" id="GO:0006887">
    <property type="term" value="P:exocytosis"/>
    <property type="evidence" value="ECO:0007669"/>
    <property type="project" value="UniProtKB-KW"/>
</dbReference>
<evidence type="ECO:0000259" key="10">
    <source>
        <dbReference type="PROSITE" id="PS51259"/>
    </source>
</evidence>
<feature type="compositionally biased region" description="Basic residues" evidence="7">
    <location>
        <begin position="417"/>
        <end position="427"/>
    </location>
</feature>
<evidence type="ECO:0000313" key="11">
    <source>
        <dbReference type="EnsemblMetazoa" id="XP_030846833"/>
    </source>
</evidence>
<feature type="compositionally biased region" description="Polar residues" evidence="7">
    <location>
        <begin position="444"/>
        <end position="482"/>
    </location>
</feature>
<dbReference type="OrthoDB" id="7976202at2759"/>
<keyword evidence="6" id="KW-0967">Endosome</keyword>
<evidence type="ECO:0000256" key="6">
    <source>
        <dbReference type="ARBA" id="ARBA00022753"/>
    </source>
</evidence>
<feature type="domain" description="MHD2" evidence="10">
    <location>
        <begin position="1300"/>
        <end position="1406"/>
    </location>
</feature>
<dbReference type="PROSITE" id="PS51259">
    <property type="entry name" value="MHD2"/>
    <property type="match status" value="1"/>
</dbReference>
<dbReference type="InterPro" id="IPR052095">
    <property type="entry name" value="UNC-13_domain"/>
</dbReference>
<feature type="domain" description="C2" evidence="8">
    <location>
        <begin position="1420"/>
        <end position="1550"/>
    </location>
</feature>
<dbReference type="GO" id="GO:0099503">
    <property type="term" value="C:secretory vesicle"/>
    <property type="evidence" value="ECO:0000318"/>
    <property type="project" value="GO_Central"/>
</dbReference>
<reference evidence="11" key="2">
    <citation type="submission" date="2021-01" db="UniProtKB">
        <authorList>
            <consortium name="EnsemblMetazoa"/>
        </authorList>
    </citation>
    <scope>IDENTIFICATION</scope>
</reference>
<keyword evidence="5" id="KW-0963">Cytoplasm</keyword>
<dbReference type="GO" id="GO:0005770">
    <property type="term" value="C:late endosome"/>
    <property type="evidence" value="ECO:0007669"/>
    <property type="project" value="UniProtKB-SubCell"/>
</dbReference>